<evidence type="ECO:0000256" key="7">
    <source>
        <dbReference type="SAM" id="MobiDB-lite"/>
    </source>
</evidence>
<feature type="compositionally biased region" description="Polar residues" evidence="7">
    <location>
        <begin position="650"/>
        <end position="661"/>
    </location>
</feature>
<evidence type="ECO:0000256" key="1">
    <source>
        <dbReference type="ARBA" id="ARBA00005862"/>
    </source>
</evidence>
<keyword evidence="3 5" id="KW-0274">FAD</keyword>
<sequence>MPSPSSSSAPIAVLWLRRDLRLHDNPVLHFASTALPGYRILPVYIRAPYSGEEYGELGEGAAMGVWIHATLKSLDTDMRSRFGSGICFLRGDSVLSVLERVVMKTGAKTLLFSRRYDPEAAAFEEKVQKTAREEWRIKTKTFNSHLLYEPSEVADRLRAGYSSGHFGTLMPFVRTCRSIRAPTRPLPPPSSLNVMSGEDANLSETSSLDALDFLPLNCPSPWHLKLLASWDAGEAAGLHQMKLFVEKDLQHYERDRSKADKPVVSKLSPYIAVGCLSPRELYWAASDKFRPGDSEFSKTFDRRLFWRDLAYWQQSLFGPLYGRSIRGHYDEGMQWSEESAVRLKAWKRGKTGLPLIDAAMRQLWETGWIQQNVRMAVASFLTEYLNVDWREGARWFHDTLIDCDEAINGMMWQNAGRAGLDQWNFHIHPVTSARSSDASGQFVRSWVPQLAKLPTKFVHAPWEADPYALRTAAVQLGRSGYPLRVVRDLEEERKKTTKAVQEMQRLAGPSTKNAAGYDLISLPDGRNTHVFTRRDLRLQWGGDGSPAPFSSDGQRGKTKEGAGGGQADSPKNIEDHLIEGAGGAGRGRGGKRGNQQSSSSSAIRGGVRGGSSRDRGGTRSPSPKRLQQTSLKAWLKSSPQPSPDADVNETFRQTSDMPTGVSSSSRSSGAAASAAPVSSKANPLAVSQKRGTEKKHTSTVDSGEMQVGRQRRAAPQGESREGRRPGEGAAKSLRATGGGGGGNGSASAEGASRRTGGSRWGRRGPSSAATESFQAEEKGSNDIVMINID</sequence>
<dbReference type="EMBL" id="CDMZ01005605">
    <property type="protein sequence ID" value="CEM53287.1"/>
    <property type="molecule type" value="Genomic_DNA"/>
</dbReference>
<keyword evidence="2 5" id="KW-0285">Flavoprotein</keyword>
<feature type="binding site" evidence="5">
    <location>
        <begin position="402"/>
        <end position="404"/>
    </location>
    <ligand>
        <name>FAD</name>
        <dbReference type="ChEBI" id="CHEBI:57692"/>
    </ligand>
</feature>
<dbReference type="PhylomeDB" id="A0A0G4I8G4"/>
<evidence type="ECO:0000313" key="9">
    <source>
        <dbReference type="EMBL" id="CEM53287.1"/>
    </source>
</evidence>
<dbReference type="InterPro" id="IPR005101">
    <property type="entry name" value="Cryptochr/Photolyase_FAD-bd"/>
</dbReference>
<feature type="region of interest" description="Disordered" evidence="7">
    <location>
        <begin position="538"/>
        <end position="789"/>
    </location>
</feature>
<dbReference type="InterPro" id="IPR002081">
    <property type="entry name" value="Cryptochrome/DNA_photolyase_1"/>
</dbReference>
<dbReference type="GO" id="GO:0032922">
    <property type="term" value="P:circadian regulation of gene expression"/>
    <property type="evidence" value="ECO:0007669"/>
    <property type="project" value="TreeGrafter"/>
</dbReference>
<keyword evidence="4" id="KW-0157">Chromophore</keyword>
<dbReference type="PANTHER" id="PTHR11455:SF18">
    <property type="entry name" value="SI:CH1073-390K14.1"/>
    <property type="match status" value="1"/>
</dbReference>
<proteinExistence type="inferred from homology"/>
<dbReference type="InterPro" id="IPR014729">
    <property type="entry name" value="Rossmann-like_a/b/a_fold"/>
</dbReference>
<dbReference type="GO" id="GO:0005634">
    <property type="term" value="C:nucleus"/>
    <property type="evidence" value="ECO:0007669"/>
    <property type="project" value="TreeGrafter"/>
</dbReference>
<dbReference type="SUPFAM" id="SSF48173">
    <property type="entry name" value="Cryptochrome/photolyase FAD-binding domain"/>
    <property type="match status" value="1"/>
</dbReference>
<feature type="binding site" evidence="5">
    <location>
        <position position="252"/>
    </location>
    <ligand>
        <name>FAD</name>
        <dbReference type="ChEBI" id="CHEBI:57692"/>
    </ligand>
</feature>
<dbReference type="AlphaFoldDB" id="A0A0G4I8G4"/>
<evidence type="ECO:0000256" key="3">
    <source>
        <dbReference type="ARBA" id="ARBA00022827"/>
    </source>
</evidence>
<dbReference type="PRINTS" id="PR00147">
    <property type="entry name" value="DNAPHOTLYASE"/>
</dbReference>
<dbReference type="Gene3D" id="1.10.579.10">
    <property type="entry name" value="DNA Cyclobutane Dipyrimidine Photolyase, subunit A, domain 3"/>
    <property type="match status" value="1"/>
</dbReference>
<dbReference type="Gene3D" id="3.40.50.620">
    <property type="entry name" value="HUPs"/>
    <property type="match status" value="1"/>
</dbReference>
<dbReference type="InterPro" id="IPR036134">
    <property type="entry name" value="Crypto/Photolyase_FAD-like_sf"/>
</dbReference>
<feature type="compositionally biased region" description="Low complexity" evidence="7">
    <location>
        <begin position="593"/>
        <end position="605"/>
    </location>
</feature>
<evidence type="ECO:0000256" key="4">
    <source>
        <dbReference type="ARBA" id="ARBA00022991"/>
    </source>
</evidence>
<name>A0A0G4I8G4_9ALVE</name>
<dbReference type="GO" id="GO:0006950">
    <property type="term" value="P:response to stress"/>
    <property type="evidence" value="ECO:0007669"/>
    <property type="project" value="UniProtKB-ARBA"/>
</dbReference>
<feature type="binding site" evidence="5">
    <location>
        <position position="300"/>
    </location>
    <ligand>
        <name>FAD</name>
        <dbReference type="ChEBI" id="CHEBI:57692"/>
    </ligand>
</feature>
<evidence type="ECO:0000256" key="2">
    <source>
        <dbReference type="ARBA" id="ARBA00022630"/>
    </source>
</evidence>
<evidence type="ECO:0000259" key="8">
    <source>
        <dbReference type="PROSITE" id="PS51645"/>
    </source>
</evidence>
<feature type="compositionally biased region" description="Low complexity" evidence="7">
    <location>
        <begin position="745"/>
        <end position="769"/>
    </location>
</feature>
<feature type="site" description="Electron transfer via tryptophanyl radical" evidence="6">
    <location>
        <position position="389"/>
    </location>
</feature>
<dbReference type="InterPro" id="IPR018394">
    <property type="entry name" value="DNA_photolyase_1_CS_C"/>
</dbReference>
<dbReference type="GO" id="GO:0005737">
    <property type="term" value="C:cytoplasm"/>
    <property type="evidence" value="ECO:0007669"/>
    <property type="project" value="TreeGrafter"/>
</dbReference>
<dbReference type="Pfam" id="PF03441">
    <property type="entry name" value="FAD_binding_7"/>
    <property type="match status" value="1"/>
</dbReference>
<organism evidence="9">
    <name type="scientific">Chromera velia CCMP2878</name>
    <dbReference type="NCBI Taxonomy" id="1169474"/>
    <lineage>
        <taxon>Eukaryota</taxon>
        <taxon>Sar</taxon>
        <taxon>Alveolata</taxon>
        <taxon>Colpodellida</taxon>
        <taxon>Chromeraceae</taxon>
        <taxon>Chromera</taxon>
    </lineage>
</organism>
<dbReference type="GO" id="GO:0071949">
    <property type="term" value="F:FAD binding"/>
    <property type="evidence" value="ECO:0007669"/>
    <property type="project" value="TreeGrafter"/>
</dbReference>
<dbReference type="InterPro" id="IPR006050">
    <property type="entry name" value="DNA_photolyase_N"/>
</dbReference>
<evidence type="ECO:0000256" key="6">
    <source>
        <dbReference type="PIRSR" id="PIRSR602081-2"/>
    </source>
</evidence>
<dbReference type="GO" id="GO:0003677">
    <property type="term" value="F:DNA binding"/>
    <property type="evidence" value="ECO:0007669"/>
    <property type="project" value="TreeGrafter"/>
</dbReference>
<dbReference type="SUPFAM" id="SSF52425">
    <property type="entry name" value="Cryptochrome/photolyase, N-terminal domain"/>
    <property type="match status" value="1"/>
</dbReference>
<dbReference type="VEuPathDB" id="CryptoDB:Cvel_11852"/>
<dbReference type="GO" id="GO:0043153">
    <property type="term" value="P:entrainment of circadian clock by photoperiod"/>
    <property type="evidence" value="ECO:0007669"/>
    <property type="project" value="TreeGrafter"/>
</dbReference>
<comment type="cofactor">
    <cofactor evidence="5">
        <name>FAD</name>
        <dbReference type="ChEBI" id="CHEBI:57692"/>
    </cofactor>
    <text evidence="5">Binds 1 FAD per subunit.</text>
</comment>
<dbReference type="PANTHER" id="PTHR11455">
    <property type="entry name" value="CRYPTOCHROME"/>
    <property type="match status" value="1"/>
</dbReference>
<dbReference type="Pfam" id="PF00875">
    <property type="entry name" value="DNA_photolyase"/>
    <property type="match status" value="1"/>
</dbReference>
<feature type="site" description="Electron transfer via tryptophanyl radical" evidence="6">
    <location>
        <position position="412"/>
    </location>
</feature>
<feature type="site" description="Electron transfer via tryptophanyl radical" evidence="6">
    <location>
        <position position="335"/>
    </location>
</feature>
<dbReference type="InterPro" id="IPR036155">
    <property type="entry name" value="Crypto/Photolyase_N_sf"/>
</dbReference>
<feature type="domain" description="Photolyase/cryptochrome alpha/beta" evidence="8">
    <location>
        <begin position="10"/>
        <end position="147"/>
    </location>
</feature>
<dbReference type="Gene3D" id="1.25.40.80">
    <property type="match status" value="1"/>
</dbReference>
<gene>
    <name evidence="9" type="ORF">Cvel_11852</name>
</gene>
<feature type="compositionally biased region" description="Low complexity" evidence="7">
    <location>
        <begin position="662"/>
        <end position="681"/>
    </location>
</feature>
<reference evidence="9" key="1">
    <citation type="submission" date="2014-11" db="EMBL/GenBank/DDBJ databases">
        <authorList>
            <person name="Otto D Thomas"/>
            <person name="Naeem Raeece"/>
        </authorList>
    </citation>
    <scope>NUCLEOTIDE SEQUENCE</scope>
</reference>
<dbReference type="PROSITE" id="PS51645">
    <property type="entry name" value="PHR_CRY_ALPHA_BETA"/>
    <property type="match status" value="1"/>
</dbReference>
<comment type="similarity">
    <text evidence="1">Belongs to the DNA photolyase class-1 family.</text>
</comment>
<accession>A0A0G4I8G4</accession>
<protein>
    <recommendedName>
        <fullName evidence="8">Photolyase/cryptochrome alpha/beta domain-containing protein</fullName>
    </recommendedName>
</protein>
<dbReference type="GO" id="GO:0003904">
    <property type="term" value="F:deoxyribodipyrimidine photo-lyase activity"/>
    <property type="evidence" value="ECO:0007669"/>
    <property type="project" value="TreeGrafter"/>
</dbReference>
<dbReference type="PROSITE" id="PS00394">
    <property type="entry name" value="DNA_PHOTOLYASES_1_1"/>
    <property type="match status" value="1"/>
</dbReference>
<evidence type="ECO:0000256" key="5">
    <source>
        <dbReference type="PIRSR" id="PIRSR602081-1"/>
    </source>
</evidence>
<dbReference type="GO" id="GO:0006139">
    <property type="term" value="P:nucleobase-containing compound metabolic process"/>
    <property type="evidence" value="ECO:0007669"/>
    <property type="project" value="UniProtKB-ARBA"/>
</dbReference>